<sequence>MGVALHTGRAARRGRRLSAARAGGLAIVVAGILAGCDSQVGIEGTDYHKSDNSSAATQFAAPSSSRIAAPAPRATPAPPESAIAVALVTADPQATAAMTRWVNDLRQLTPADMEAKCWTMAPRNVETMYSDKSAIESALAQPGSDNGTALVWKSASGTADAVTVVAERADIATGYACPRVYPAGAEIGFGTGSEAQTADARHVVRRYLSRQTGHPIDAADQENSHPLVCTADTAWDPNGTGRTSRPPLATDAAKLATATAFADQSLSSAALNSTYLSISATVTAGGSQQERTYTVKATDSGYCIGDVSA</sequence>
<dbReference type="RefSeq" id="WP_064902466.1">
    <property type="nucleotide sequence ID" value="NZ_JADLQW010000015.1"/>
</dbReference>
<protein>
    <submittedName>
        <fullName evidence="2">Uncharacterized protein</fullName>
    </submittedName>
</protein>
<dbReference type="AlphaFoldDB" id="A0A2S6AF82"/>
<gene>
    <name evidence="2" type="ORF">C5F51_01930</name>
</gene>
<feature type="compositionally biased region" description="Low complexity" evidence="1">
    <location>
        <begin position="60"/>
        <end position="72"/>
    </location>
</feature>
<organism evidence="2 3">
    <name type="scientific">Nocardia nova</name>
    <dbReference type="NCBI Taxonomy" id="37330"/>
    <lineage>
        <taxon>Bacteria</taxon>
        <taxon>Bacillati</taxon>
        <taxon>Actinomycetota</taxon>
        <taxon>Actinomycetes</taxon>
        <taxon>Mycobacteriales</taxon>
        <taxon>Nocardiaceae</taxon>
        <taxon>Nocardia</taxon>
    </lineage>
</organism>
<feature type="region of interest" description="Disordered" evidence="1">
    <location>
        <begin position="48"/>
        <end position="75"/>
    </location>
</feature>
<reference evidence="2 3" key="1">
    <citation type="submission" date="2018-02" db="EMBL/GenBank/DDBJ databases">
        <title>8 Nocardia nova and 1 Nocardia cyriacigeorgica strain used for evolution to TMP-SMX.</title>
        <authorList>
            <person name="Mehta H."/>
            <person name="Weng J."/>
            <person name="Shamoo Y."/>
        </authorList>
    </citation>
    <scope>NUCLEOTIDE SEQUENCE [LARGE SCALE GENOMIC DNA]</scope>
    <source>
        <strain evidence="2 3">BAA2227</strain>
    </source>
</reference>
<accession>A0A2S6AF82</accession>
<keyword evidence="3" id="KW-1185">Reference proteome</keyword>
<evidence type="ECO:0000313" key="3">
    <source>
        <dbReference type="Proteomes" id="UP000238356"/>
    </source>
</evidence>
<name>A0A2S6AF82_9NOCA</name>
<evidence type="ECO:0000313" key="2">
    <source>
        <dbReference type="EMBL" id="PPJ33083.1"/>
    </source>
</evidence>
<evidence type="ECO:0000256" key="1">
    <source>
        <dbReference type="SAM" id="MobiDB-lite"/>
    </source>
</evidence>
<dbReference type="Proteomes" id="UP000238356">
    <property type="component" value="Unassembled WGS sequence"/>
</dbReference>
<comment type="caution">
    <text evidence="2">The sequence shown here is derived from an EMBL/GenBank/DDBJ whole genome shotgun (WGS) entry which is preliminary data.</text>
</comment>
<dbReference type="EMBL" id="PSZD01000001">
    <property type="protein sequence ID" value="PPJ33083.1"/>
    <property type="molecule type" value="Genomic_DNA"/>
</dbReference>
<proteinExistence type="predicted"/>